<keyword evidence="2" id="KW-1185">Reference proteome</keyword>
<keyword evidence="1" id="KW-0472">Membrane</keyword>
<keyword evidence="1" id="KW-0812">Transmembrane</keyword>
<dbReference type="GeneID" id="24437263"/>
<organism evidence="1 2">
    <name type="scientific">Tetrahymena thermophila (strain SB210)</name>
    <dbReference type="NCBI Taxonomy" id="312017"/>
    <lineage>
        <taxon>Eukaryota</taxon>
        <taxon>Sar</taxon>
        <taxon>Alveolata</taxon>
        <taxon>Ciliophora</taxon>
        <taxon>Intramacronucleata</taxon>
        <taxon>Oligohymenophorea</taxon>
        <taxon>Hymenostomatida</taxon>
        <taxon>Tetrahymenina</taxon>
        <taxon>Tetrahymenidae</taxon>
        <taxon>Tetrahymena</taxon>
    </lineage>
</organism>
<dbReference type="EMBL" id="GG662767">
    <property type="protein sequence ID" value="EWS75373.1"/>
    <property type="molecule type" value="Genomic_DNA"/>
</dbReference>
<dbReference type="KEGG" id="tet:TTHERM_000096736"/>
<dbReference type="RefSeq" id="XP_012652047.1">
    <property type="nucleotide sequence ID" value="XM_012796593.1"/>
</dbReference>
<gene>
    <name evidence="1" type="ORF">TTHERM_000096736</name>
</gene>
<dbReference type="InParanoid" id="W7XF19"/>
<name>W7XF19_TETTS</name>
<dbReference type="AlphaFoldDB" id="W7XF19"/>
<evidence type="ECO:0000313" key="2">
    <source>
        <dbReference type="Proteomes" id="UP000009168"/>
    </source>
</evidence>
<dbReference type="Proteomes" id="UP000009168">
    <property type="component" value="Unassembled WGS sequence"/>
</dbReference>
<proteinExistence type="predicted"/>
<reference evidence="2" key="1">
    <citation type="journal article" date="2006" name="PLoS Biol.">
        <title>Macronuclear genome sequence of the ciliate Tetrahymena thermophila, a model eukaryote.</title>
        <authorList>
            <person name="Eisen J.A."/>
            <person name="Coyne R.S."/>
            <person name="Wu M."/>
            <person name="Wu D."/>
            <person name="Thiagarajan M."/>
            <person name="Wortman J.R."/>
            <person name="Badger J.H."/>
            <person name="Ren Q."/>
            <person name="Amedeo P."/>
            <person name="Jones K.M."/>
            <person name="Tallon L.J."/>
            <person name="Delcher A.L."/>
            <person name="Salzberg S.L."/>
            <person name="Silva J.C."/>
            <person name="Haas B.J."/>
            <person name="Majoros W.H."/>
            <person name="Farzad M."/>
            <person name="Carlton J.M."/>
            <person name="Smith R.K. Jr."/>
            <person name="Garg J."/>
            <person name="Pearlman R.E."/>
            <person name="Karrer K.M."/>
            <person name="Sun L."/>
            <person name="Manning G."/>
            <person name="Elde N.C."/>
            <person name="Turkewitz A.P."/>
            <person name="Asai D.J."/>
            <person name="Wilkes D.E."/>
            <person name="Wang Y."/>
            <person name="Cai H."/>
            <person name="Collins K."/>
            <person name="Stewart B.A."/>
            <person name="Lee S.R."/>
            <person name="Wilamowska K."/>
            <person name="Weinberg Z."/>
            <person name="Ruzzo W.L."/>
            <person name="Wloga D."/>
            <person name="Gaertig J."/>
            <person name="Frankel J."/>
            <person name="Tsao C.-C."/>
            <person name="Gorovsky M.A."/>
            <person name="Keeling P.J."/>
            <person name="Waller R.F."/>
            <person name="Patron N.J."/>
            <person name="Cherry J.M."/>
            <person name="Stover N.A."/>
            <person name="Krieger C.J."/>
            <person name="del Toro C."/>
            <person name="Ryder H.F."/>
            <person name="Williamson S.C."/>
            <person name="Barbeau R.A."/>
            <person name="Hamilton E.P."/>
            <person name="Orias E."/>
        </authorList>
    </citation>
    <scope>NUCLEOTIDE SEQUENCE [LARGE SCALE GENOMIC DNA]</scope>
    <source>
        <strain evidence="2">SB210</strain>
    </source>
</reference>
<sequence length="118" mass="13155">MDIFYLGLLANSVVVFALHVLQIQIVNLVQTDTSLVIIILVLNVIKLVQNVQAYLHAYLVKINIFQTQIINALNVSQTVLNVKIHNLANSANKVIFQTIKTAKNVLIIVRRAQAQLIA</sequence>
<protein>
    <submittedName>
        <fullName evidence="1">Transmembrane protein, putative</fullName>
    </submittedName>
</protein>
<evidence type="ECO:0000313" key="1">
    <source>
        <dbReference type="EMBL" id="EWS75373.1"/>
    </source>
</evidence>
<accession>W7XF19</accession>